<evidence type="ECO:0000256" key="1">
    <source>
        <dbReference type="SAM" id="Phobius"/>
    </source>
</evidence>
<feature type="transmembrane region" description="Helical" evidence="1">
    <location>
        <begin position="31"/>
        <end position="53"/>
    </location>
</feature>
<feature type="transmembrane region" description="Helical" evidence="1">
    <location>
        <begin position="6"/>
        <end position="24"/>
    </location>
</feature>
<dbReference type="OrthoDB" id="941984at2"/>
<dbReference type="AlphaFoldDB" id="A0A4R1LX16"/>
<keyword evidence="1" id="KW-0812">Transmembrane</keyword>
<dbReference type="RefSeq" id="WP_132224295.1">
    <property type="nucleotide sequence ID" value="NZ_SMGO01000002.1"/>
</dbReference>
<gene>
    <name evidence="3" type="ORF">C8N28_1968</name>
</gene>
<evidence type="ECO:0000259" key="2">
    <source>
        <dbReference type="Pfam" id="PF18917"/>
    </source>
</evidence>
<sequence>MNNRRISWGLIVLFIGLILLLTNLDYIDFNWLAVFSLWPVLLILLGLSFMLPYKPESKYIMIIATVATLALFAYKGLESVGEEQNFGSDNTNGTAVFSRDLDPGIKSATLNIEGGAISFRINEGTDKLFYAETRSNTNSFSLSDKTNGEKSTIDFVMRGKEEVDLKDSNIQNNANIRLNKDLIWDLDLKIGAGAADFDLSNYKVRKVDVDGGVSSVKIRMGMPFEAESAIEFKGGLASFELYIPNDAACRIVSKSALSSQDFQGFNKQQDGSYITDNYNTTDKKFIVNMESGLSSFSVKRY</sequence>
<name>A0A4R1LX16_9SPHI</name>
<dbReference type="InterPro" id="IPR043726">
    <property type="entry name" value="LiaI-LiaF-like_TM1"/>
</dbReference>
<protein>
    <recommendedName>
        <fullName evidence="2">LiaI-LiaF-like transmembrane region domain-containing protein</fullName>
    </recommendedName>
</protein>
<feature type="domain" description="LiaI-LiaF-like transmembrane region" evidence="2">
    <location>
        <begin position="7"/>
        <end position="49"/>
    </location>
</feature>
<evidence type="ECO:0000313" key="4">
    <source>
        <dbReference type="Proteomes" id="UP000294616"/>
    </source>
</evidence>
<reference evidence="3 4" key="1">
    <citation type="submission" date="2019-03" db="EMBL/GenBank/DDBJ databases">
        <title>Genomic Encyclopedia of Archaeal and Bacterial Type Strains, Phase II (KMG-II): from individual species to whole genera.</title>
        <authorList>
            <person name="Goeker M."/>
        </authorList>
    </citation>
    <scope>NUCLEOTIDE SEQUENCE [LARGE SCALE GENOMIC DNA]</scope>
    <source>
        <strain evidence="3 4">DSM 22554</strain>
    </source>
</reference>
<keyword evidence="1" id="KW-0472">Membrane</keyword>
<dbReference type="EMBL" id="SMGO01000002">
    <property type="protein sequence ID" value="TCK83367.1"/>
    <property type="molecule type" value="Genomic_DNA"/>
</dbReference>
<dbReference type="Proteomes" id="UP000294616">
    <property type="component" value="Unassembled WGS sequence"/>
</dbReference>
<dbReference type="Pfam" id="PF18917">
    <property type="entry name" value="LiaI-LiaF-like_TM1"/>
    <property type="match status" value="1"/>
</dbReference>
<comment type="caution">
    <text evidence="3">The sequence shown here is derived from an EMBL/GenBank/DDBJ whole genome shotgun (WGS) entry which is preliminary data.</text>
</comment>
<organism evidence="3 4">
    <name type="scientific">Albibacterium bauzanense</name>
    <dbReference type="NCBI Taxonomy" id="653929"/>
    <lineage>
        <taxon>Bacteria</taxon>
        <taxon>Pseudomonadati</taxon>
        <taxon>Bacteroidota</taxon>
        <taxon>Sphingobacteriia</taxon>
        <taxon>Sphingobacteriales</taxon>
        <taxon>Sphingobacteriaceae</taxon>
        <taxon>Albibacterium</taxon>
    </lineage>
</organism>
<keyword evidence="1" id="KW-1133">Transmembrane helix</keyword>
<keyword evidence="4" id="KW-1185">Reference proteome</keyword>
<proteinExistence type="predicted"/>
<evidence type="ECO:0000313" key="3">
    <source>
        <dbReference type="EMBL" id="TCK83367.1"/>
    </source>
</evidence>
<accession>A0A4R1LX16</accession>